<accession>A0A4C1XLB7</accession>
<evidence type="ECO:0000313" key="1">
    <source>
        <dbReference type="EMBL" id="GBP63792.1"/>
    </source>
</evidence>
<keyword evidence="2" id="KW-1185">Reference proteome</keyword>
<dbReference type="EMBL" id="BGZK01000880">
    <property type="protein sequence ID" value="GBP63792.1"/>
    <property type="molecule type" value="Genomic_DNA"/>
</dbReference>
<comment type="caution">
    <text evidence="1">The sequence shown here is derived from an EMBL/GenBank/DDBJ whole genome shotgun (WGS) entry which is preliminary data.</text>
</comment>
<name>A0A4C1XLB7_EUMVA</name>
<reference evidence="1 2" key="1">
    <citation type="journal article" date="2019" name="Commun. Biol.">
        <title>The bagworm genome reveals a unique fibroin gene that provides high tensile strength.</title>
        <authorList>
            <person name="Kono N."/>
            <person name="Nakamura H."/>
            <person name="Ohtoshi R."/>
            <person name="Tomita M."/>
            <person name="Numata K."/>
            <person name="Arakawa K."/>
        </authorList>
    </citation>
    <scope>NUCLEOTIDE SEQUENCE [LARGE SCALE GENOMIC DNA]</scope>
</reference>
<evidence type="ECO:0000313" key="2">
    <source>
        <dbReference type="Proteomes" id="UP000299102"/>
    </source>
</evidence>
<sequence length="154" mass="17143">MNYSFINIGTDTSTLVVTSTFNLKLLTASKAAASFDRRRKAASRPLGCDERAYLFTSSTETEFSQKPLLKVNTDPPNIISIARGPAEDSSDEDVPVVVLKPVQNVLLRSNINRIIYGSSSRNKEEEPRVLKIVKSRKKIVEKCVLANPCLRKLM</sequence>
<organism evidence="1 2">
    <name type="scientific">Eumeta variegata</name>
    <name type="common">Bagworm moth</name>
    <name type="synonym">Eumeta japonica</name>
    <dbReference type="NCBI Taxonomy" id="151549"/>
    <lineage>
        <taxon>Eukaryota</taxon>
        <taxon>Metazoa</taxon>
        <taxon>Ecdysozoa</taxon>
        <taxon>Arthropoda</taxon>
        <taxon>Hexapoda</taxon>
        <taxon>Insecta</taxon>
        <taxon>Pterygota</taxon>
        <taxon>Neoptera</taxon>
        <taxon>Endopterygota</taxon>
        <taxon>Lepidoptera</taxon>
        <taxon>Glossata</taxon>
        <taxon>Ditrysia</taxon>
        <taxon>Tineoidea</taxon>
        <taxon>Psychidae</taxon>
        <taxon>Oiketicinae</taxon>
        <taxon>Eumeta</taxon>
    </lineage>
</organism>
<dbReference type="AlphaFoldDB" id="A0A4C1XLB7"/>
<gene>
    <name evidence="1" type="ORF">EVAR_44893_1</name>
</gene>
<proteinExistence type="predicted"/>
<protein>
    <submittedName>
        <fullName evidence="1">Uncharacterized protein</fullName>
    </submittedName>
</protein>
<dbReference type="Proteomes" id="UP000299102">
    <property type="component" value="Unassembled WGS sequence"/>
</dbReference>